<gene>
    <name evidence="5" type="primary">dnd1</name>
</gene>
<dbReference type="PROSITE" id="PS50102">
    <property type="entry name" value="RRM"/>
    <property type="match status" value="1"/>
</dbReference>
<reference evidence="5" key="3">
    <citation type="submission" date="2025-09" db="UniProtKB">
        <authorList>
            <consortium name="Ensembl"/>
        </authorList>
    </citation>
    <scope>IDENTIFICATION</scope>
</reference>
<evidence type="ECO:0000313" key="5">
    <source>
        <dbReference type="Ensembl" id="ENSSFAP00005005078.1"/>
    </source>
</evidence>
<dbReference type="SMART" id="SM00360">
    <property type="entry name" value="RRM"/>
    <property type="match status" value="1"/>
</dbReference>
<dbReference type="InterPro" id="IPR012677">
    <property type="entry name" value="Nucleotide-bd_a/b_plait_sf"/>
</dbReference>
<dbReference type="GO" id="GO:0003723">
    <property type="term" value="F:RNA binding"/>
    <property type="evidence" value="ECO:0007669"/>
    <property type="project" value="UniProtKB-UniRule"/>
</dbReference>
<dbReference type="Pfam" id="PF00076">
    <property type="entry name" value="RRM_1"/>
    <property type="match status" value="1"/>
</dbReference>
<dbReference type="Ensembl" id="ENSSFAT00005005378.1">
    <property type="protein sequence ID" value="ENSSFAP00005005078.1"/>
    <property type="gene ID" value="ENSSFAG00005003025.1"/>
</dbReference>
<dbReference type="PANTHER" id="PTHR21245">
    <property type="entry name" value="HETEROGENEOUS NUCLEAR RIBONUCLEOPROTEIN"/>
    <property type="match status" value="1"/>
</dbReference>
<protein>
    <recommendedName>
        <fullName evidence="4">RRM domain-containing protein</fullName>
    </recommendedName>
</protein>
<dbReference type="InterPro" id="IPR000504">
    <property type="entry name" value="RRM_dom"/>
</dbReference>
<reference evidence="5" key="1">
    <citation type="submission" date="2019-06" db="EMBL/GenBank/DDBJ databases">
        <authorList>
            <consortium name="Wellcome Sanger Institute Data Sharing"/>
        </authorList>
    </citation>
    <scope>NUCLEOTIDE SEQUENCE [LARGE SCALE GENOMIC DNA]</scope>
</reference>
<dbReference type="CDD" id="cd12249">
    <property type="entry name" value="RRM1_hnRNPR_like"/>
    <property type="match status" value="1"/>
</dbReference>
<feature type="domain" description="RRM" evidence="4">
    <location>
        <begin position="52"/>
        <end position="130"/>
    </location>
</feature>
<accession>A0A672FFB6</accession>
<feature type="compositionally biased region" description="Pro residues" evidence="3">
    <location>
        <begin position="236"/>
        <end position="252"/>
    </location>
</feature>
<evidence type="ECO:0000313" key="6">
    <source>
        <dbReference type="Proteomes" id="UP000472267"/>
    </source>
</evidence>
<evidence type="ECO:0000256" key="3">
    <source>
        <dbReference type="SAM" id="MobiDB-lite"/>
    </source>
</evidence>
<sequence>MEDGPQVLNLERLKALDAWLKKTNIKLVQINGQRKYGGPPEGWDGPPPGAHCEVFISNISRDAYEDLLIPLFSLVGPLWEFRLMMNFSGQNRGFAYAKYATAELAASAIRLLDGYAVEPGYRLSVRRSTEKRHLCIHNLPASFQPDDVLRALRLLADGVEDVTLKPEDKGDTRAAIVAFSSHHAASMAKKVIVESKSSPVRSSTVPSGPLRSRQVLHGPVRSSEIPSGPLRSRQRPAPPPPGTGPPSGPPPLCGALGGPAVPEGPARPPPEEASPVLLLRRLCQRTGFGEPLYDLRYSHTGSDGFLYFAYSVTIGGVCGAFRGQVTILPGPPTAAVLREAQREAAAQLLQRVQALQLAL</sequence>
<keyword evidence="1 2" id="KW-0694">RNA-binding</keyword>
<reference evidence="5" key="2">
    <citation type="submission" date="2025-08" db="UniProtKB">
        <authorList>
            <consortium name="Ensembl"/>
        </authorList>
    </citation>
    <scope>IDENTIFICATION</scope>
</reference>
<evidence type="ECO:0000256" key="1">
    <source>
        <dbReference type="ARBA" id="ARBA00022884"/>
    </source>
</evidence>
<feature type="region of interest" description="Disordered" evidence="3">
    <location>
        <begin position="193"/>
        <end position="272"/>
    </location>
</feature>
<organism evidence="5 6">
    <name type="scientific">Salarias fasciatus</name>
    <name type="common">Jewelled blenny</name>
    <name type="synonym">Blennius fasciatus</name>
    <dbReference type="NCBI Taxonomy" id="181472"/>
    <lineage>
        <taxon>Eukaryota</taxon>
        <taxon>Metazoa</taxon>
        <taxon>Chordata</taxon>
        <taxon>Craniata</taxon>
        <taxon>Vertebrata</taxon>
        <taxon>Euteleostomi</taxon>
        <taxon>Actinopterygii</taxon>
        <taxon>Neopterygii</taxon>
        <taxon>Teleostei</taxon>
        <taxon>Neoteleostei</taxon>
        <taxon>Acanthomorphata</taxon>
        <taxon>Ovalentaria</taxon>
        <taxon>Blenniimorphae</taxon>
        <taxon>Blenniiformes</taxon>
        <taxon>Blennioidei</taxon>
        <taxon>Blenniidae</taxon>
        <taxon>Salariinae</taxon>
        <taxon>Salarias</taxon>
    </lineage>
</organism>
<feature type="compositionally biased region" description="Polar residues" evidence="3">
    <location>
        <begin position="195"/>
        <end position="206"/>
    </location>
</feature>
<dbReference type="Proteomes" id="UP000472267">
    <property type="component" value="Chromosome 2"/>
</dbReference>
<name>A0A672FFB6_SALFA</name>
<keyword evidence="6" id="KW-1185">Reference proteome</keyword>
<dbReference type="SUPFAM" id="SSF54928">
    <property type="entry name" value="RNA-binding domain, RBD"/>
    <property type="match status" value="1"/>
</dbReference>
<evidence type="ECO:0000256" key="2">
    <source>
        <dbReference type="PROSITE-ProRule" id="PRU00176"/>
    </source>
</evidence>
<proteinExistence type="predicted"/>
<dbReference type="InterPro" id="IPR035979">
    <property type="entry name" value="RBD_domain_sf"/>
</dbReference>
<dbReference type="Pfam" id="PF14709">
    <property type="entry name" value="DND1_DSRM"/>
    <property type="match status" value="1"/>
</dbReference>
<dbReference type="Gene3D" id="3.30.70.330">
    <property type="match status" value="1"/>
</dbReference>
<dbReference type="AlphaFoldDB" id="A0A672FFB6"/>
<evidence type="ECO:0000259" key="4">
    <source>
        <dbReference type="PROSITE" id="PS50102"/>
    </source>
</evidence>